<reference evidence="1 2" key="1">
    <citation type="submission" date="2017-10" db="EMBL/GenBank/DDBJ databases">
        <title>Sequencing the genomes of 1000 actinobacteria strains.</title>
        <authorList>
            <person name="Klenk H.-P."/>
        </authorList>
    </citation>
    <scope>NUCLEOTIDE SEQUENCE [LARGE SCALE GENOMIC DNA]</scope>
    <source>
        <strain evidence="1 2">DSM 21863</strain>
    </source>
</reference>
<sequence length="464" mass="49321">MNEADTRAARIIADQTRTLRDVAQLRLQHTAKVGEDLYHQATAKAAALAIRAEFPTAAYLELEPSDQQGVNFVPGAILDTAGAPIAGDPPSTATDLAERWEAVVAPHYGPLTDLPADLTYDDETCSLLPLYPWLVVGTSRDHVERLDLRAAADLDLSGPITAAFPEPVPPSEELGALGTDGVLVPAALIDTGARHHPALPGWPADLAEPEATAKRAADGETRLTVAARGVELLTVAGVWTGEAYTDDVDWHRDSPLSDPQRSQVEGWARQVWIRLTDALDNVVDHAITATIEPVIARITTDHPRPASGILGDLSPTSVAPAALQAGRADSSLSGASTSVVPRFTHPAFDGATFEAVAYHQGWNGWAAPVVNQATLDDLLGRLDPQWLRGWIDSDDVVHLEHIENGAVTDHDTVSPNIDGTYDLGLLGWTFELADAPSRTPEADAASMPDVGPAVNAVPVVELGW</sequence>
<dbReference type="EMBL" id="PDJJ01000001">
    <property type="protein sequence ID" value="PFG43766.1"/>
    <property type="molecule type" value="Genomic_DNA"/>
</dbReference>
<evidence type="ECO:0000313" key="2">
    <source>
        <dbReference type="Proteomes" id="UP000224130"/>
    </source>
</evidence>
<protein>
    <submittedName>
        <fullName evidence="1">Uncharacterized protein</fullName>
    </submittedName>
</protein>
<organism evidence="1 2">
    <name type="scientific">Isoptericola jiangsuensis</name>
    <dbReference type="NCBI Taxonomy" id="548579"/>
    <lineage>
        <taxon>Bacteria</taxon>
        <taxon>Bacillati</taxon>
        <taxon>Actinomycetota</taxon>
        <taxon>Actinomycetes</taxon>
        <taxon>Micrococcales</taxon>
        <taxon>Promicromonosporaceae</taxon>
        <taxon>Isoptericola</taxon>
    </lineage>
</organism>
<comment type="caution">
    <text evidence="1">The sequence shown here is derived from an EMBL/GenBank/DDBJ whole genome shotgun (WGS) entry which is preliminary data.</text>
</comment>
<accession>A0A2A9EYX4</accession>
<dbReference type="OrthoDB" id="4775424at2"/>
<keyword evidence="2" id="KW-1185">Reference proteome</keyword>
<dbReference type="AlphaFoldDB" id="A0A2A9EYX4"/>
<gene>
    <name evidence="1" type="ORF">ATJ88_2473</name>
</gene>
<dbReference type="Proteomes" id="UP000224130">
    <property type="component" value="Unassembled WGS sequence"/>
</dbReference>
<proteinExistence type="predicted"/>
<evidence type="ECO:0000313" key="1">
    <source>
        <dbReference type="EMBL" id="PFG43766.1"/>
    </source>
</evidence>
<name>A0A2A9EYX4_9MICO</name>